<dbReference type="AlphaFoldDB" id="A0A9P6X6R8"/>
<keyword evidence="1" id="KW-0732">Signal</keyword>
<dbReference type="OrthoDB" id="2412648at2759"/>
<proteinExistence type="predicted"/>
<dbReference type="EMBL" id="JAANQT010001139">
    <property type="protein sequence ID" value="KAG1306411.1"/>
    <property type="molecule type" value="Genomic_DNA"/>
</dbReference>
<sequence length="167" mass="18082">MLTTFVISATTAAVLVTSALASNCNPSYNVPTSGECYTSCNIKAGENYVHGWTMDHTSELFIESLSIMCNKTGPNYIKFMTTAGMCMAACKDSNPDDFNNEFAGACAWWNVHKNDTCNSKAITATIKRSSISCQTGYRGKKRGNGPKEACCSSTKDCQKTCNKGRCE</sequence>
<evidence type="ECO:0000313" key="3">
    <source>
        <dbReference type="Proteomes" id="UP000716291"/>
    </source>
</evidence>
<accession>A0A9P6X6R8</accession>
<reference evidence="2" key="1">
    <citation type="journal article" date="2020" name="Microb. Genom.">
        <title>Genetic diversity of clinical and environmental Mucorales isolates obtained from an investigation of mucormycosis cases among solid organ transplant recipients.</title>
        <authorList>
            <person name="Nguyen M.H."/>
            <person name="Kaul D."/>
            <person name="Muto C."/>
            <person name="Cheng S.J."/>
            <person name="Richter R.A."/>
            <person name="Bruno V.M."/>
            <person name="Liu G."/>
            <person name="Beyhan S."/>
            <person name="Sundermann A.J."/>
            <person name="Mounaud S."/>
            <person name="Pasculle A.W."/>
            <person name="Nierman W.C."/>
            <person name="Driscoll E."/>
            <person name="Cumbie R."/>
            <person name="Clancy C.J."/>
            <person name="Dupont C.L."/>
        </authorList>
    </citation>
    <scope>NUCLEOTIDE SEQUENCE</scope>
    <source>
        <strain evidence="2">GL11</strain>
    </source>
</reference>
<feature type="chain" id="PRO_5040256188" evidence="1">
    <location>
        <begin position="22"/>
        <end position="167"/>
    </location>
</feature>
<organism evidence="2 3">
    <name type="scientific">Rhizopus oryzae</name>
    <name type="common">Mucormycosis agent</name>
    <name type="synonym">Rhizopus arrhizus var. delemar</name>
    <dbReference type="NCBI Taxonomy" id="64495"/>
    <lineage>
        <taxon>Eukaryota</taxon>
        <taxon>Fungi</taxon>
        <taxon>Fungi incertae sedis</taxon>
        <taxon>Mucoromycota</taxon>
        <taxon>Mucoromycotina</taxon>
        <taxon>Mucoromycetes</taxon>
        <taxon>Mucorales</taxon>
        <taxon>Mucorineae</taxon>
        <taxon>Rhizopodaceae</taxon>
        <taxon>Rhizopus</taxon>
    </lineage>
</organism>
<keyword evidence="3" id="KW-1185">Reference proteome</keyword>
<dbReference type="Proteomes" id="UP000716291">
    <property type="component" value="Unassembled WGS sequence"/>
</dbReference>
<comment type="caution">
    <text evidence="2">The sequence shown here is derived from an EMBL/GenBank/DDBJ whole genome shotgun (WGS) entry which is preliminary data.</text>
</comment>
<gene>
    <name evidence="2" type="ORF">G6F64_007618</name>
</gene>
<name>A0A9P6X6R8_RHIOR</name>
<evidence type="ECO:0000313" key="2">
    <source>
        <dbReference type="EMBL" id="KAG1306411.1"/>
    </source>
</evidence>
<protein>
    <submittedName>
        <fullName evidence="2">Uncharacterized protein</fullName>
    </submittedName>
</protein>
<feature type="signal peptide" evidence="1">
    <location>
        <begin position="1"/>
        <end position="21"/>
    </location>
</feature>
<evidence type="ECO:0000256" key="1">
    <source>
        <dbReference type="SAM" id="SignalP"/>
    </source>
</evidence>